<name>A0A917WK49_9RHOB</name>
<dbReference type="GO" id="GO:0008671">
    <property type="term" value="F:2-dehydro-3-deoxygalactonokinase activity"/>
    <property type="evidence" value="ECO:0007669"/>
    <property type="project" value="InterPro"/>
</dbReference>
<reference evidence="1" key="2">
    <citation type="submission" date="2020-09" db="EMBL/GenBank/DDBJ databases">
        <authorList>
            <person name="Sun Q."/>
            <person name="Zhou Y."/>
        </authorList>
    </citation>
    <scope>NUCLEOTIDE SEQUENCE</scope>
    <source>
        <strain evidence="1">CGMCC 1.6293</strain>
    </source>
</reference>
<evidence type="ECO:0000313" key="2">
    <source>
        <dbReference type="Proteomes" id="UP000649829"/>
    </source>
</evidence>
<sequence length="246" mass="25027">MEWVGIWNTVDGTRGWRFSGSAVSGTLDAGACRAVFGEIDTDRILVAGAESAPPEALPAKVMPDQLMTGAGALVLPGLEQGNPRHRIDGARLTALGFLALNGDWDGVICMPGSVTHWLSISAGEAVFLQSALSLRLSGALGLPVETPDPEAVSAALSRPERLATALRSAALARSGATATGWLIGAELAAAKPLWLGQQVAVLGDGPAAGAYRAALEAQGMAVTVASAAAMAEKGMTALGTKFGLTR</sequence>
<organism evidence="1 2">
    <name type="scientific">Pseudooceanicola nanhaiensis</name>
    <dbReference type="NCBI Taxonomy" id="375761"/>
    <lineage>
        <taxon>Bacteria</taxon>
        <taxon>Pseudomonadati</taxon>
        <taxon>Pseudomonadota</taxon>
        <taxon>Alphaproteobacteria</taxon>
        <taxon>Rhodobacterales</taxon>
        <taxon>Paracoccaceae</taxon>
        <taxon>Pseudooceanicola</taxon>
    </lineage>
</organism>
<evidence type="ECO:0000313" key="1">
    <source>
        <dbReference type="EMBL" id="GGM09910.1"/>
    </source>
</evidence>
<dbReference type="Gene3D" id="3.30.420.310">
    <property type="entry name" value="2-keto-3-deoxy-galactonokinase, C-terminal domain"/>
    <property type="match status" value="2"/>
</dbReference>
<proteinExistence type="predicted"/>
<dbReference type="InterPro" id="IPR007729">
    <property type="entry name" value="DGOK"/>
</dbReference>
<dbReference type="InterPro" id="IPR042257">
    <property type="entry name" value="DGOK_C"/>
</dbReference>
<dbReference type="RefSeq" id="WP_051630578.1">
    <property type="nucleotide sequence ID" value="NZ_BMLF01000002.1"/>
</dbReference>
<dbReference type="EMBL" id="BMLF01000002">
    <property type="protein sequence ID" value="GGM09910.1"/>
    <property type="molecule type" value="Genomic_DNA"/>
</dbReference>
<accession>A0A917WK49</accession>
<dbReference type="Proteomes" id="UP000649829">
    <property type="component" value="Unassembled WGS sequence"/>
</dbReference>
<dbReference type="Pfam" id="PF05035">
    <property type="entry name" value="DGOK"/>
    <property type="match status" value="1"/>
</dbReference>
<reference evidence="1" key="1">
    <citation type="journal article" date="2014" name="Int. J. Syst. Evol. Microbiol.">
        <title>Complete genome sequence of Corynebacterium casei LMG S-19264T (=DSM 44701T), isolated from a smear-ripened cheese.</title>
        <authorList>
            <consortium name="US DOE Joint Genome Institute (JGI-PGF)"/>
            <person name="Walter F."/>
            <person name="Albersmeier A."/>
            <person name="Kalinowski J."/>
            <person name="Ruckert C."/>
        </authorList>
    </citation>
    <scope>NUCLEOTIDE SEQUENCE</scope>
    <source>
        <strain evidence="1">CGMCC 1.6293</strain>
    </source>
</reference>
<protein>
    <submittedName>
        <fullName evidence="1">2-dehydro-3-deoxygalactonokinase</fullName>
    </submittedName>
</protein>
<dbReference type="AlphaFoldDB" id="A0A917WK49"/>
<comment type="caution">
    <text evidence="1">The sequence shown here is derived from an EMBL/GenBank/DDBJ whole genome shotgun (WGS) entry which is preliminary data.</text>
</comment>
<gene>
    <name evidence="1" type="primary">dgoK</name>
    <name evidence="1" type="ORF">GCM10011534_34980</name>
</gene>
<dbReference type="GO" id="GO:0034194">
    <property type="term" value="P:D-galactonate catabolic process"/>
    <property type="evidence" value="ECO:0007669"/>
    <property type="project" value="InterPro"/>
</dbReference>
<keyword evidence="2" id="KW-1185">Reference proteome</keyword>